<organism evidence="2 3">
    <name type="scientific">Candidatus Scatousia excrementipullorum</name>
    <dbReference type="NCBI Taxonomy" id="2840936"/>
    <lineage>
        <taxon>Bacteria</taxon>
        <taxon>Candidatus Scatousia</taxon>
    </lineage>
</organism>
<evidence type="ECO:0000313" key="2">
    <source>
        <dbReference type="EMBL" id="MBO8431486.1"/>
    </source>
</evidence>
<reference evidence="2" key="2">
    <citation type="journal article" date="2021" name="PeerJ">
        <title>Extensive microbial diversity within the chicken gut microbiome revealed by metagenomics and culture.</title>
        <authorList>
            <person name="Gilroy R."/>
            <person name="Ravi A."/>
            <person name="Getino M."/>
            <person name="Pursley I."/>
            <person name="Horton D.L."/>
            <person name="Alikhan N.F."/>
            <person name="Baker D."/>
            <person name="Gharbi K."/>
            <person name="Hall N."/>
            <person name="Watson M."/>
            <person name="Adriaenssens E.M."/>
            <person name="Foster-Nyarko E."/>
            <person name="Jarju S."/>
            <person name="Secka A."/>
            <person name="Antonio M."/>
            <person name="Oren A."/>
            <person name="Chaudhuri R.R."/>
            <person name="La Ragione R."/>
            <person name="Hildebrand F."/>
            <person name="Pallen M.J."/>
        </authorList>
    </citation>
    <scope>NUCLEOTIDE SEQUENCE</scope>
    <source>
        <strain evidence="2">10192</strain>
    </source>
</reference>
<dbReference type="GO" id="GO:0004479">
    <property type="term" value="F:methionyl-tRNA formyltransferase activity"/>
    <property type="evidence" value="ECO:0007669"/>
    <property type="project" value="TreeGrafter"/>
</dbReference>
<evidence type="ECO:0000313" key="3">
    <source>
        <dbReference type="Proteomes" id="UP000823632"/>
    </source>
</evidence>
<dbReference type="GO" id="GO:0005829">
    <property type="term" value="C:cytosol"/>
    <property type="evidence" value="ECO:0007669"/>
    <property type="project" value="TreeGrafter"/>
</dbReference>
<dbReference type="AlphaFoldDB" id="A0A9D9DQ45"/>
<proteinExistence type="predicted"/>
<dbReference type="PANTHER" id="PTHR11138">
    <property type="entry name" value="METHIONYL-TRNA FORMYLTRANSFERASE"/>
    <property type="match status" value="1"/>
</dbReference>
<protein>
    <recommendedName>
        <fullName evidence="1">Formyl transferase N-terminal domain-containing protein</fullName>
    </recommendedName>
</protein>
<name>A0A9D9DQ45_9BACT</name>
<feature type="non-terminal residue" evidence="2">
    <location>
        <position position="250"/>
    </location>
</feature>
<gene>
    <name evidence="2" type="ORF">IAC76_08875</name>
</gene>
<dbReference type="InterPro" id="IPR036477">
    <property type="entry name" value="Formyl_transf_N_sf"/>
</dbReference>
<dbReference type="InterPro" id="IPR002376">
    <property type="entry name" value="Formyl_transf_N"/>
</dbReference>
<dbReference type="Pfam" id="PF00551">
    <property type="entry name" value="Formyl_trans_N"/>
    <property type="match status" value="1"/>
</dbReference>
<comment type="caution">
    <text evidence="2">The sequence shown here is derived from an EMBL/GenBank/DDBJ whole genome shotgun (WGS) entry which is preliminary data.</text>
</comment>
<dbReference type="Proteomes" id="UP000823632">
    <property type="component" value="Unassembled WGS sequence"/>
</dbReference>
<dbReference type="PANTHER" id="PTHR11138:SF5">
    <property type="entry name" value="METHIONYL-TRNA FORMYLTRANSFERASE, MITOCHONDRIAL"/>
    <property type="match status" value="1"/>
</dbReference>
<dbReference type="Gene3D" id="3.40.50.12230">
    <property type="match status" value="1"/>
</dbReference>
<dbReference type="SUPFAM" id="SSF53328">
    <property type="entry name" value="Formyltransferase"/>
    <property type="match status" value="1"/>
</dbReference>
<reference evidence="2" key="1">
    <citation type="submission" date="2020-10" db="EMBL/GenBank/DDBJ databases">
        <authorList>
            <person name="Gilroy R."/>
        </authorList>
    </citation>
    <scope>NUCLEOTIDE SEQUENCE</scope>
    <source>
        <strain evidence="2">10192</strain>
    </source>
</reference>
<accession>A0A9D9DQ45</accession>
<dbReference type="EMBL" id="JADIND010000198">
    <property type="protein sequence ID" value="MBO8431486.1"/>
    <property type="molecule type" value="Genomic_DNA"/>
</dbReference>
<feature type="domain" description="Formyl transferase N-terminal" evidence="1">
    <location>
        <begin position="55"/>
        <end position="176"/>
    </location>
</feature>
<evidence type="ECO:0000259" key="1">
    <source>
        <dbReference type="Pfam" id="PF00551"/>
    </source>
</evidence>
<sequence length="250" mass="28812">MKVVILGKDGMLLNLIRGAMLAGVEISGVLRYERTTMPGWKLLFSDFFKSSPALTVIKKHKIKDLPFKSANSKEFKDFLLKKNIDVVLVGTWRERLEKEIIDLPVIGTINVHPSLLPKYRGPNPYLQTILHGEKYSGVTFHLMNEKFDAGSILAQRKIEILDGDTGKELKNKTIFQARLICADLLEKLQDGFVIPVEQDEKEATYYGNVKPEEMTLDFENETSSQLLHRIRAFHPWLPTYFQYKNVFFKY</sequence>